<organism evidence="1 2">
    <name type="scientific">Xanthomonas pisi</name>
    <dbReference type="NCBI Taxonomy" id="56457"/>
    <lineage>
        <taxon>Bacteria</taxon>
        <taxon>Pseudomonadati</taxon>
        <taxon>Pseudomonadota</taxon>
        <taxon>Gammaproteobacteria</taxon>
        <taxon>Lysobacterales</taxon>
        <taxon>Lysobacteraceae</taxon>
        <taxon>Xanthomonas</taxon>
    </lineage>
</organism>
<evidence type="ECO:0000313" key="2">
    <source>
        <dbReference type="Proteomes" id="UP000238191"/>
    </source>
</evidence>
<comment type="caution">
    <text evidence="1">The sequence shown here is derived from an EMBL/GenBank/DDBJ whole genome shotgun (WGS) entry which is preliminary data.</text>
</comment>
<reference evidence="2" key="1">
    <citation type="submission" date="2016-08" db="EMBL/GenBank/DDBJ databases">
        <authorList>
            <person name="Merda D."/>
            <person name="Briand M."/>
            <person name="Taghouti G."/>
            <person name="Carrere S."/>
            <person name="Gouzy J."/>
            <person name="Portier P."/>
            <person name="Jacques M.-A."/>
            <person name="Fischer-Le Saux M."/>
        </authorList>
    </citation>
    <scope>NUCLEOTIDE SEQUENCE [LARGE SCALE GENOMIC DNA]</scope>
    <source>
        <strain evidence="2">CFBP4643</strain>
    </source>
</reference>
<evidence type="ECO:0000313" key="1">
    <source>
        <dbReference type="EMBL" id="PPU69161.1"/>
    </source>
</evidence>
<proteinExistence type="predicted"/>
<dbReference type="AlphaFoldDB" id="A0A2S7D5Q1"/>
<protein>
    <submittedName>
        <fullName evidence="1">Uncharacterized protein</fullName>
    </submittedName>
</protein>
<name>A0A2S7D5Q1_9XANT</name>
<dbReference type="EMBL" id="MDEI01000004">
    <property type="protein sequence ID" value="PPU69161.1"/>
    <property type="molecule type" value="Genomic_DNA"/>
</dbReference>
<sequence>MLEVIEIERLLRFRARGLDELEELVGDISTLIDARRQRDRRIRVLDPGFDFGATLMALGRRHRHESISMESTGRRTMTTGMS</sequence>
<accession>A0A2S7D5Q1</accession>
<keyword evidence="2" id="KW-1185">Reference proteome</keyword>
<gene>
    <name evidence="1" type="ORF">XpiCFBP4643_06435</name>
</gene>
<dbReference type="Proteomes" id="UP000238191">
    <property type="component" value="Unassembled WGS sequence"/>
</dbReference>